<dbReference type="InterPro" id="IPR000683">
    <property type="entry name" value="Gfo/Idh/MocA-like_OxRdtase_N"/>
</dbReference>
<dbReference type="Gene3D" id="3.40.50.720">
    <property type="entry name" value="NAD(P)-binding Rossmann-like Domain"/>
    <property type="match status" value="1"/>
</dbReference>
<feature type="domain" description="Gfo/Idh/MocA-like oxidoreductase N-terminal" evidence="2">
    <location>
        <begin position="2"/>
        <end position="127"/>
    </location>
</feature>
<dbReference type="Proteomes" id="UP000052946">
    <property type="component" value="Unassembled WGS sequence"/>
</dbReference>
<dbReference type="GO" id="GO:0000166">
    <property type="term" value="F:nucleotide binding"/>
    <property type="evidence" value="ECO:0007669"/>
    <property type="project" value="InterPro"/>
</dbReference>
<dbReference type="InterPro" id="IPR004104">
    <property type="entry name" value="Gfo/Idh/MocA-like_OxRdtase_C"/>
</dbReference>
<dbReference type="OrthoDB" id="9815825at2"/>
<dbReference type="Pfam" id="PF01408">
    <property type="entry name" value="GFO_IDH_MocA"/>
    <property type="match status" value="1"/>
</dbReference>
<sequence length="352" mass="39350">MLKIGIVGCGYIAGKHVSTISRINGLQLAAVSDINQESMDSVLVDYQRQVGKKRTISTYVDYEALLADPTIDIVVVALLSGLHATVAKQAINHGKHVILEKPVALSIKEADELLALSQKTERKVLVCHQLRYRPLLQNLQEMVAEGEFGKPYFAVSSLRLHRSPAYYQNSNWKGTWDKDGGMLVNQGIHMVDQLLWTMGQVKSVYGELDKAIQTKDTEDIATGILQFNNGGRGLIEANTITTPKNLGYQLTVFGEKGSFSIGGKQFNKLTHYYSEKQQEVDGLYALEADMDEHYYMYQDFMEAILDNRQPKVSLVEGKQALEAIFALYRAHRTKSPIDLPLKDFSTKEMGGK</sequence>
<evidence type="ECO:0000256" key="1">
    <source>
        <dbReference type="ARBA" id="ARBA00010928"/>
    </source>
</evidence>
<dbReference type="SUPFAM" id="SSF55347">
    <property type="entry name" value="Glyceraldehyde-3-phosphate dehydrogenase-like, C-terminal domain"/>
    <property type="match status" value="1"/>
</dbReference>
<dbReference type="InterPro" id="IPR036291">
    <property type="entry name" value="NAD(P)-bd_dom_sf"/>
</dbReference>
<dbReference type="EMBL" id="BBXV01000058">
    <property type="protein sequence ID" value="GAQ19677.1"/>
    <property type="molecule type" value="Genomic_DNA"/>
</dbReference>
<dbReference type="Pfam" id="PF02894">
    <property type="entry name" value="GFO_IDH_MocA_C"/>
    <property type="match status" value="1"/>
</dbReference>
<dbReference type="InterPro" id="IPR052515">
    <property type="entry name" value="Gfo/Idh/MocA_Oxidoreductase"/>
</dbReference>
<reference evidence="4 5" key="2">
    <citation type="journal article" date="2016" name="Genome Announc.">
        <title>Draft Genome Sequence of Oceanobacillus picturae Heshi-B3, Isolated from Fermented Rice Bran in a Traditional Japanese Seafood Dish.</title>
        <authorList>
            <person name="Akuzawa S."/>
            <person name="Nagaoka J."/>
            <person name="Kanekatsu M."/>
            <person name="Kanesaki Y."/>
            <person name="Suzuki T."/>
        </authorList>
    </citation>
    <scope>NUCLEOTIDE SEQUENCE [LARGE SCALE GENOMIC DNA]</scope>
    <source>
        <strain evidence="4 5">Heshi-B3</strain>
    </source>
</reference>
<feature type="domain" description="Gfo/Idh/MocA-like oxidoreductase C-terminal" evidence="3">
    <location>
        <begin position="141"/>
        <end position="339"/>
    </location>
</feature>
<dbReference type="PANTHER" id="PTHR43249">
    <property type="entry name" value="UDP-N-ACETYL-2-AMINO-2-DEOXY-D-GLUCURONATE OXIDASE"/>
    <property type="match status" value="1"/>
</dbReference>
<evidence type="ECO:0000313" key="4">
    <source>
        <dbReference type="EMBL" id="GAQ19677.1"/>
    </source>
</evidence>
<reference evidence="5" key="1">
    <citation type="submission" date="2015-07" db="EMBL/GenBank/DDBJ databases">
        <title>Draft Genome Sequence of Oceanobacillus picturae Heshi-B3 that Was Isolated from Fermented Rice Bran with Aging Salted Mackerel, Which Was Named Heshiko as Traditional Fermented Seafood in Japan.</title>
        <authorList>
            <person name="Akuzawa S."/>
            <person name="Nakagawa J."/>
            <person name="Kanekatsu T."/>
            <person name="Kanesaki Y."/>
            <person name="Suzuki T."/>
        </authorList>
    </citation>
    <scope>NUCLEOTIDE SEQUENCE [LARGE SCALE GENOMIC DNA]</scope>
    <source>
        <strain evidence="5">Heshi-B3</strain>
    </source>
</reference>
<dbReference type="PANTHER" id="PTHR43249:SF1">
    <property type="entry name" value="D-GLUCOSIDE 3-DEHYDROGENASE"/>
    <property type="match status" value="1"/>
</dbReference>
<protein>
    <submittedName>
        <fullName evidence="4">Inositol 2-dehydrogenase</fullName>
    </submittedName>
</protein>
<comment type="similarity">
    <text evidence="1">Belongs to the Gfo/Idh/MocA family.</text>
</comment>
<dbReference type="Gene3D" id="3.30.360.10">
    <property type="entry name" value="Dihydrodipicolinate Reductase, domain 2"/>
    <property type="match status" value="1"/>
</dbReference>
<proteinExistence type="inferred from homology"/>
<dbReference type="AlphaFoldDB" id="A0A0U9I1Z6"/>
<evidence type="ECO:0000313" key="5">
    <source>
        <dbReference type="Proteomes" id="UP000052946"/>
    </source>
</evidence>
<dbReference type="RefSeq" id="WP_058951245.1">
    <property type="nucleotide sequence ID" value="NZ_BBXV01000058.1"/>
</dbReference>
<evidence type="ECO:0000259" key="2">
    <source>
        <dbReference type="Pfam" id="PF01408"/>
    </source>
</evidence>
<organism evidence="4 5">
    <name type="scientific">Oceanobacillus picturae</name>
    <dbReference type="NCBI Taxonomy" id="171693"/>
    <lineage>
        <taxon>Bacteria</taxon>
        <taxon>Bacillati</taxon>
        <taxon>Bacillota</taxon>
        <taxon>Bacilli</taxon>
        <taxon>Bacillales</taxon>
        <taxon>Bacillaceae</taxon>
        <taxon>Oceanobacillus</taxon>
    </lineage>
</organism>
<accession>A0A0U9I1Z6</accession>
<evidence type="ECO:0000259" key="3">
    <source>
        <dbReference type="Pfam" id="PF02894"/>
    </source>
</evidence>
<name>A0A0U9I1Z6_9BACI</name>
<comment type="caution">
    <text evidence="4">The sequence shown here is derived from an EMBL/GenBank/DDBJ whole genome shotgun (WGS) entry which is preliminary data.</text>
</comment>
<gene>
    <name evidence="4" type="ORF">OPHB3_3660</name>
</gene>
<dbReference type="SUPFAM" id="SSF51735">
    <property type="entry name" value="NAD(P)-binding Rossmann-fold domains"/>
    <property type="match status" value="1"/>
</dbReference>